<dbReference type="CDD" id="cd06225">
    <property type="entry name" value="HAMP"/>
    <property type="match status" value="1"/>
</dbReference>
<dbReference type="GO" id="GO:0006935">
    <property type="term" value="P:chemotaxis"/>
    <property type="evidence" value="ECO:0007669"/>
    <property type="project" value="UniProtKB-ARBA"/>
</dbReference>
<evidence type="ECO:0000256" key="7">
    <source>
        <dbReference type="PROSITE-ProRule" id="PRU00284"/>
    </source>
</evidence>
<dbReference type="InterPro" id="IPR033479">
    <property type="entry name" value="dCache_1"/>
</dbReference>
<dbReference type="SUPFAM" id="SSF58104">
    <property type="entry name" value="Methyl-accepting chemotaxis protein (MCP) signaling domain"/>
    <property type="match status" value="1"/>
</dbReference>
<evidence type="ECO:0000256" key="5">
    <source>
        <dbReference type="ARBA" id="ARBA00023136"/>
    </source>
</evidence>
<accession>A0ABD4YP42</accession>
<dbReference type="RefSeq" id="WP_279989368.1">
    <property type="nucleotide sequence ID" value="NZ_JAOBZK010000003.1"/>
</dbReference>
<dbReference type="PANTHER" id="PTHR43531:SF16">
    <property type="entry name" value="METHYL-ACCEPTING CHEMOTAXIS PROTEIN II"/>
    <property type="match status" value="1"/>
</dbReference>
<sequence>MKITSLRNRILLITCFTVVGALTLSGLITYQIVRDNMMSTIAATLDAVASGNASAIERWSADKAQAVDATAKVVEKGDPRGLTPLMGQTNGFPITTIGWSDKTFFSTTKTAADYDPTARPWYKSAVAAGKLTVTKPYGDSTTGVLYVAFTAPMIRNGQTTGVLSGAVPLDGVKDIIKAIHPTPSSSAFVVATDGQVISHLNDKLALKPSTDISPALTADVVAALARDGAAPADIMLDGAQKLLKARRVPGTDWYLVVALDKAEATVGLTQVLHATLISLVVLTLIAVTIASVITSRAFKRLSAVRDAMDTIGSGDGDMTHRLAVVGHDEVAQISASFNAFVEKITHVMREVRSGVHSMSAATREIDMGNRDLSQRTETSAASLEETSSALTELASSVRQTEETAEHATRLADEASAVAARGGQVVKDAVSTMDEISQSSQRITEIIRVIDGIAFQTNILALNAAVEAARAGEQGRGFAVVAGEVRTLAQRSAASAQEIKTLIEASVQNVKSGTQRVQAAGSTMTEIVDGINRVQRMVSEIHGAMAEQSTGLGQIDRSVADMDQATQQNAALVEQSTAASGMLSDQARVLADAVARFKLREEEAAGSARLIALPA</sequence>
<dbReference type="PROSITE" id="PS50111">
    <property type="entry name" value="CHEMOTAXIS_TRANSDUC_2"/>
    <property type="match status" value="1"/>
</dbReference>
<dbReference type="GO" id="GO:0005886">
    <property type="term" value="C:plasma membrane"/>
    <property type="evidence" value="ECO:0007669"/>
    <property type="project" value="UniProtKB-SubCell"/>
</dbReference>
<evidence type="ECO:0000313" key="11">
    <source>
        <dbReference type="EMBL" id="MDH1177170.1"/>
    </source>
</evidence>
<keyword evidence="5 8" id="KW-0472">Membrane</keyword>
<evidence type="ECO:0000256" key="1">
    <source>
        <dbReference type="ARBA" id="ARBA00004651"/>
    </source>
</evidence>
<evidence type="ECO:0000256" key="2">
    <source>
        <dbReference type="ARBA" id="ARBA00022475"/>
    </source>
</evidence>
<evidence type="ECO:0000259" key="10">
    <source>
        <dbReference type="PROSITE" id="PS50885"/>
    </source>
</evidence>
<evidence type="ECO:0000256" key="6">
    <source>
        <dbReference type="ARBA" id="ARBA00029447"/>
    </source>
</evidence>
<dbReference type="SUPFAM" id="SSF103190">
    <property type="entry name" value="Sensory domain-like"/>
    <property type="match status" value="1"/>
</dbReference>
<dbReference type="InterPro" id="IPR004090">
    <property type="entry name" value="Chemotax_Me-accpt_rcpt"/>
</dbReference>
<evidence type="ECO:0000259" key="9">
    <source>
        <dbReference type="PROSITE" id="PS50111"/>
    </source>
</evidence>
<dbReference type="InterPro" id="IPR029151">
    <property type="entry name" value="Sensor-like_sf"/>
</dbReference>
<dbReference type="PRINTS" id="PR00260">
    <property type="entry name" value="CHEMTRNSDUCR"/>
</dbReference>
<dbReference type="CDD" id="cd11386">
    <property type="entry name" value="MCP_signal"/>
    <property type="match status" value="1"/>
</dbReference>
<dbReference type="InterPro" id="IPR003660">
    <property type="entry name" value="HAMP_dom"/>
</dbReference>
<gene>
    <name evidence="11" type="ORF">N5C72_03730</name>
</gene>
<dbReference type="CDD" id="cd12913">
    <property type="entry name" value="PDC1_MCP_like"/>
    <property type="match status" value="1"/>
</dbReference>
<comment type="caution">
    <text evidence="11">The sequence shown here is derived from an EMBL/GenBank/DDBJ whole genome shotgun (WGS) entry which is preliminary data.</text>
</comment>
<dbReference type="Proteomes" id="UP001158644">
    <property type="component" value="Unassembled WGS sequence"/>
</dbReference>
<dbReference type="AlphaFoldDB" id="A0ABD4YP42"/>
<dbReference type="EMBL" id="JAOBZK010000003">
    <property type="protein sequence ID" value="MDH1177170.1"/>
    <property type="molecule type" value="Genomic_DNA"/>
</dbReference>
<feature type="domain" description="HAMP" evidence="10">
    <location>
        <begin position="295"/>
        <end position="349"/>
    </location>
</feature>
<dbReference type="PROSITE" id="PS50885">
    <property type="entry name" value="HAMP"/>
    <property type="match status" value="1"/>
</dbReference>
<evidence type="ECO:0000256" key="3">
    <source>
        <dbReference type="ARBA" id="ARBA00022692"/>
    </source>
</evidence>
<dbReference type="Gene3D" id="1.10.287.950">
    <property type="entry name" value="Methyl-accepting chemotaxis protein"/>
    <property type="match status" value="1"/>
</dbReference>
<dbReference type="Pfam" id="PF02743">
    <property type="entry name" value="dCache_1"/>
    <property type="match status" value="1"/>
</dbReference>
<comment type="subcellular location">
    <subcellularLocation>
        <location evidence="1">Cell membrane</location>
        <topology evidence="1">Multi-pass membrane protein</topology>
    </subcellularLocation>
</comment>
<dbReference type="PANTHER" id="PTHR43531">
    <property type="entry name" value="PROTEIN ICFG"/>
    <property type="match status" value="1"/>
</dbReference>
<dbReference type="SMART" id="SM00283">
    <property type="entry name" value="MA"/>
    <property type="match status" value="1"/>
</dbReference>
<dbReference type="FunFam" id="1.10.287.950:FF:000001">
    <property type="entry name" value="Methyl-accepting chemotaxis sensory transducer"/>
    <property type="match status" value="1"/>
</dbReference>
<dbReference type="CDD" id="cd12912">
    <property type="entry name" value="PDC2_MCP_like"/>
    <property type="match status" value="1"/>
</dbReference>
<evidence type="ECO:0000256" key="8">
    <source>
        <dbReference type="SAM" id="Phobius"/>
    </source>
</evidence>
<reference evidence="11 12" key="1">
    <citation type="submission" date="2022-09" db="EMBL/GenBank/DDBJ databases">
        <title>Intensive care unit water sources are persistently colonized with multi-drug resistant bacteria and are the site of extensive horizontal gene transfer of antibiotic resistance genes.</title>
        <authorList>
            <person name="Diorio-Toth L."/>
        </authorList>
    </citation>
    <scope>NUCLEOTIDE SEQUENCE [LARGE SCALE GENOMIC DNA]</scope>
    <source>
        <strain evidence="11 12">GD03967</strain>
    </source>
</reference>
<dbReference type="SMART" id="SM00304">
    <property type="entry name" value="HAMP"/>
    <property type="match status" value="1"/>
</dbReference>
<dbReference type="Pfam" id="PF00015">
    <property type="entry name" value="MCPsignal"/>
    <property type="match status" value="1"/>
</dbReference>
<dbReference type="InterPro" id="IPR004089">
    <property type="entry name" value="MCPsignal_dom"/>
</dbReference>
<keyword evidence="7" id="KW-0807">Transducer</keyword>
<evidence type="ECO:0000256" key="4">
    <source>
        <dbReference type="ARBA" id="ARBA00022989"/>
    </source>
</evidence>
<comment type="similarity">
    <text evidence="6">Belongs to the methyl-accepting chemotaxis (MCP) protein family.</text>
</comment>
<organism evidence="11 12">
    <name type="scientific">Achromobacter mucicolens</name>
    <dbReference type="NCBI Taxonomy" id="1389922"/>
    <lineage>
        <taxon>Bacteria</taxon>
        <taxon>Pseudomonadati</taxon>
        <taxon>Pseudomonadota</taxon>
        <taxon>Betaproteobacteria</taxon>
        <taxon>Burkholderiales</taxon>
        <taxon>Alcaligenaceae</taxon>
        <taxon>Achromobacter</taxon>
    </lineage>
</organism>
<name>A0ABD4YP42_9BURK</name>
<protein>
    <submittedName>
        <fullName evidence="11">Methyl-accepting chemotaxis protein</fullName>
    </submittedName>
</protein>
<dbReference type="Gene3D" id="3.30.450.20">
    <property type="entry name" value="PAS domain"/>
    <property type="match status" value="2"/>
</dbReference>
<keyword evidence="3 8" id="KW-0812">Transmembrane</keyword>
<evidence type="ECO:0000313" key="12">
    <source>
        <dbReference type="Proteomes" id="UP001158644"/>
    </source>
</evidence>
<dbReference type="Pfam" id="PF00672">
    <property type="entry name" value="HAMP"/>
    <property type="match status" value="1"/>
</dbReference>
<proteinExistence type="inferred from homology"/>
<keyword evidence="4 8" id="KW-1133">Transmembrane helix</keyword>
<feature type="domain" description="Methyl-accepting transducer" evidence="9">
    <location>
        <begin position="354"/>
        <end position="583"/>
    </location>
</feature>
<dbReference type="GO" id="GO:0007165">
    <property type="term" value="P:signal transduction"/>
    <property type="evidence" value="ECO:0007669"/>
    <property type="project" value="UniProtKB-KW"/>
</dbReference>
<keyword evidence="2" id="KW-1003">Cell membrane</keyword>
<dbReference type="InterPro" id="IPR051310">
    <property type="entry name" value="MCP_chemotaxis"/>
</dbReference>
<feature type="transmembrane region" description="Helical" evidence="8">
    <location>
        <begin position="271"/>
        <end position="293"/>
    </location>
</feature>